<name>K8F1L2_9CHLO</name>
<gene>
    <name evidence="3" type="ORF">Bathy07g04380</name>
</gene>
<dbReference type="InterPro" id="IPR000253">
    <property type="entry name" value="FHA_dom"/>
</dbReference>
<evidence type="ECO:0000313" key="3">
    <source>
        <dbReference type="EMBL" id="CCO66208.1"/>
    </source>
</evidence>
<proteinExistence type="predicted"/>
<feature type="compositionally biased region" description="Basic and acidic residues" evidence="1">
    <location>
        <begin position="55"/>
        <end position="65"/>
    </location>
</feature>
<dbReference type="RefSeq" id="XP_007512120.1">
    <property type="nucleotide sequence ID" value="XM_007512058.1"/>
</dbReference>
<sequence>MNDDINDDDDDEKPLAATPLAATTTTTKNDDDERVDNNASNCAFKNANDANTFNEKARMEFDRTQEFPTPETNKLEEKEKEDGNDAKGGAEEEAKKDEEEEEKEKKTTNEDEEEKKEEEIIFVLEDWPVSDDFLLIKCVENGCALESLAAPFARTSTTTKGGKHTQTHVPIVNFSKEYALEEIEKRWRGILFGEKSTYEAAKRLREYAEKEAPKVEANVGDDFRTSWKKRRGGEVPRLISGEGEEEDEEDNAAAVNFFKDAELFILTDCDPLPSKAQLDETLKRQESKRKERNIHKIAKLEKDLTTVASRAMTRSGIIAKIIGQNTMFTLTKRESTVGRSATDSAVDVDLSKEGNAAKISRVQAYLKLRWNGEFTLRNVGKRPIWINNKPIETNQRARLHSHALIEVGGMRMLFVPNPSLVRCIQPESYK</sequence>
<dbReference type="eggNOG" id="KOG2293">
    <property type="taxonomic scope" value="Eukaryota"/>
</dbReference>
<keyword evidence="4" id="KW-1185">Reference proteome</keyword>
<organism evidence="3 4">
    <name type="scientific">Bathycoccus prasinos</name>
    <dbReference type="NCBI Taxonomy" id="41875"/>
    <lineage>
        <taxon>Eukaryota</taxon>
        <taxon>Viridiplantae</taxon>
        <taxon>Chlorophyta</taxon>
        <taxon>Mamiellophyceae</taxon>
        <taxon>Mamiellales</taxon>
        <taxon>Bathycoccaceae</taxon>
        <taxon>Bathycoccus</taxon>
    </lineage>
</organism>
<feature type="compositionally biased region" description="Polar residues" evidence="1">
    <location>
        <begin position="37"/>
        <end position="54"/>
    </location>
</feature>
<dbReference type="GO" id="GO:0044545">
    <property type="term" value="C:NSL complex"/>
    <property type="evidence" value="ECO:0007669"/>
    <property type="project" value="TreeGrafter"/>
</dbReference>
<dbReference type="PROSITE" id="PS50006">
    <property type="entry name" value="FHA_DOMAIN"/>
    <property type="match status" value="1"/>
</dbReference>
<dbReference type="KEGG" id="bpg:Bathy07g04380"/>
<dbReference type="InterPro" id="IPR037912">
    <property type="entry name" value="MCRS1"/>
</dbReference>
<dbReference type="GO" id="GO:0045944">
    <property type="term" value="P:positive regulation of transcription by RNA polymerase II"/>
    <property type="evidence" value="ECO:0007669"/>
    <property type="project" value="TreeGrafter"/>
</dbReference>
<dbReference type="InterPro" id="IPR008984">
    <property type="entry name" value="SMAD_FHA_dom_sf"/>
</dbReference>
<dbReference type="SUPFAM" id="SSF49879">
    <property type="entry name" value="SMAD/FHA domain"/>
    <property type="match status" value="1"/>
</dbReference>
<dbReference type="OrthoDB" id="10262769at2759"/>
<feature type="domain" description="FHA" evidence="2">
    <location>
        <begin position="335"/>
        <end position="391"/>
    </location>
</feature>
<dbReference type="GO" id="GO:0002151">
    <property type="term" value="F:G-quadruplex RNA binding"/>
    <property type="evidence" value="ECO:0007669"/>
    <property type="project" value="InterPro"/>
</dbReference>
<dbReference type="GO" id="GO:0031011">
    <property type="term" value="C:Ino80 complex"/>
    <property type="evidence" value="ECO:0007669"/>
    <property type="project" value="InterPro"/>
</dbReference>
<reference evidence="3 4" key="1">
    <citation type="submission" date="2011-10" db="EMBL/GenBank/DDBJ databases">
        <authorList>
            <person name="Genoscope - CEA"/>
        </authorList>
    </citation>
    <scope>NUCLEOTIDE SEQUENCE [LARGE SCALE GENOMIC DNA]</scope>
    <source>
        <strain evidence="3 4">RCC 1105</strain>
    </source>
</reference>
<feature type="compositionally biased region" description="Low complexity" evidence="1">
    <location>
        <begin position="15"/>
        <end position="27"/>
    </location>
</feature>
<dbReference type="STRING" id="41875.K8F1L2"/>
<dbReference type="Pfam" id="PF00498">
    <property type="entry name" value="FHA"/>
    <property type="match status" value="1"/>
</dbReference>
<accession>K8F1L2</accession>
<evidence type="ECO:0000256" key="1">
    <source>
        <dbReference type="SAM" id="MobiDB-lite"/>
    </source>
</evidence>
<dbReference type="GO" id="GO:0071339">
    <property type="term" value="C:MLL1 complex"/>
    <property type="evidence" value="ECO:0007669"/>
    <property type="project" value="InterPro"/>
</dbReference>
<dbReference type="PANTHER" id="PTHR13233:SF0">
    <property type="entry name" value="MICROSPHERULE PROTEIN 1"/>
    <property type="match status" value="1"/>
</dbReference>
<feature type="compositionally biased region" description="Acidic residues" evidence="1">
    <location>
        <begin position="1"/>
        <end position="12"/>
    </location>
</feature>
<evidence type="ECO:0000259" key="2">
    <source>
        <dbReference type="PROSITE" id="PS50006"/>
    </source>
</evidence>
<dbReference type="EMBL" id="FO082272">
    <property type="protein sequence ID" value="CCO66208.1"/>
    <property type="molecule type" value="Genomic_DNA"/>
</dbReference>
<protein>
    <recommendedName>
        <fullName evidence="2">FHA domain-containing protein</fullName>
    </recommendedName>
</protein>
<feature type="compositionally biased region" description="Basic and acidic residues" evidence="1">
    <location>
        <begin position="73"/>
        <end position="109"/>
    </location>
</feature>
<dbReference type="GeneID" id="19014927"/>
<dbReference type="Proteomes" id="UP000198341">
    <property type="component" value="Chromosome 7"/>
</dbReference>
<feature type="region of interest" description="Disordered" evidence="1">
    <location>
        <begin position="1"/>
        <end position="117"/>
    </location>
</feature>
<dbReference type="AlphaFoldDB" id="K8F1L2"/>
<dbReference type="PANTHER" id="PTHR13233">
    <property type="entry name" value="MICROSPHERULE PROTEIN 1"/>
    <property type="match status" value="1"/>
</dbReference>
<dbReference type="Gene3D" id="2.60.200.20">
    <property type="match status" value="1"/>
</dbReference>
<evidence type="ECO:0000313" key="4">
    <source>
        <dbReference type="Proteomes" id="UP000198341"/>
    </source>
</evidence>